<name>A0A388LKD8_CHABU</name>
<accession>A0A388LKD8</accession>
<reference evidence="1 2" key="1">
    <citation type="journal article" date="2018" name="Cell">
        <title>The Chara Genome: Secondary Complexity and Implications for Plant Terrestrialization.</title>
        <authorList>
            <person name="Nishiyama T."/>
            <person name="Sakayama H."/>
            <person name="Vries J.D."/>
            <person name="Buschmann H."/>
            <person name="Saint-Marcoux D."/>
            <person name="Ullrich K.K."/>
            <person name="Haas F.B."/>
            <person name="Vanderstraeten L."/>
            <person name="Becker D."/>
            <person name="Lang D."/>
            <person name="Vosolsobe S."/>
            <person name="Rombauts S."/>
            <person name="Wilhelmsson P.K.I."/>
            <person name="Janitza P."/>
            <person name="Kern R."/>
            <person name="Heyl A."/>
            <person name="Rumpler F."/>
            <person name="Villalobos L.I.A.C."/>
            <person name="Clay J.M."/>
            <person name="Skokan R."/>
            <person name="Toyoda A."/>
            <person name="Suzuki Y."/>
            <person name="Kagoshima H."/>
            <person name="Schijlen E."/>
            <person name="Tajeshwar N."/>
            <person name="Catarino B."/>
            <person name="Hetherington A.J."/>
            <person name="Saltykova A."/>
            <person name="Bonnot C."/>
            <person name="Breuninger H."/>
            <person name="Symeonidi A."/>
            <person name="Radhakrishnan G.V."/>
            <person name="Van Nieuwerburgh F."/>
            <person name="Deforce D."/>
            <person name="Chang C."/>
            <person name="Karol K.G."/>
            <person name="Hedrich R."/>
            <person name="Ulvskov P."/>
            <person name="Glockner G."/>
            <person name="Delwiche C.F."/>
            <person name="Petrasek J."/>
            <person name="Van de Peer Y."/>
            <person name="Friml J."/>
            <person name="Beilby M."/>
            <person name="Dolan L."/>
            <person name="Kohara Y."/>
            <person name="Sugano S."/>
            <person name="Fujiyama A."/>
            <person name="Delaux P.-M."/>
            <person name="Quint M."/>
            <person name="TheiBen G."/>
            <person name="Hagemann M."/>
            <person name="Harholt J."/>
            <person name="Dunand C."/>
            <person name="Zachgo S."/>
            <person name="Langdale J."/>
            <person name="Maumus F."/>
            <person name="Straeten D.V.D."/>
            <person name="Gould S.B."/>
            <person name="Rensing S.A."/>
        </authorList>
    </citation>
    <scope>NUCLEOTIDE SEQUENCE [LARGE SCALE GENOMIC DNA]</scope>
    <source>
        <strain evidence="1 2">S276</strain>
    </source>
</reference>
<dbReference type="EMBL" id="BFEA01000417">
    <property type="protein sequence ID" value="GBG82769.1"/>
    <property type="molecule type" value="Genomic_DNA"/>
</dbReference>
<dbReference type="Proteomes" id="UP000265515">
    <property type="component" value="Unassembled WGS sequence"/>
</dbReference>
<sequence length="119" mass="13604">MGLLGGPFAWSPAPCQLFHRMTFFYNLNHQYLAQILMPSRDSFTEPSYGGSTGRFYVYLRNTAKPIDITEPVDMIYAFSDEPELTYHGEYNRGTFKVLLQHPSQVQSSASAPLMYQSHQ</sequence>
<organism evidence="1 2">
    <name type="scientific">Chara braunii</name>
    <name type="common">Braun's stonewort</name>
    <dbReference type="NCBI Taxonomy" id="69332"/>
    <lineage>
        <taxon>Eukaryota</taxon>
        <taxon>Viridiplantae</taxon>
        <taxon>Streptophyta</taxon>
        <taxon>Charophyceae</taxon>
        <taxon>Charales</taxon>
        <taxon>Characeae</taxon>
        <taxon>Chara</taxon>
    </lineage>
</organism>
<proteinExistence type="predicted"/>
<protein>
    <submittedName>
        <fullName evidence="1">Uncharacterized protein</fullName>
    </submittedName>
</protein>
<evidence type="ECO:0000313" key="2">
    <source>
        <dbReference type="Proteomes" id="UP000265515"/>
    </source>
</evidence>
<keyword evidence="2" id="KW-1185">Reference proteome</keyword>
<dbReference type="Gramene" id="GBG82769">
    <property type="protein sequence ID" value="GBG82769"/>
    <property type="gene ID" value="CBR_g36299"/>
</dbReference>
<comment type="caution">
    <text evidence="1">The sequence shown here is derived from an EMBL/GenBank/DDBJ whole genome shotgun (WGS) entry which is preliminary data.</text>
</comment>
<dbReference type="AlphaFoldDB" id="A0A388LKD8"/>
<evidence type="ECO:0000313" key="1">
    <source>
        <dbReference type="EMBL" id="GBG82769.1"/>
    </source>
</evidence>
<gene>
    <name evidence="1" type="ORF">CBR_g36299</name>
</gene>